<protein>
    <submittedName>
        <fullName evidence="1">Uncharacterized protein</fullName>
    </submittedName>
</protein>
<gene>
    <name evidence="1" type="ORF">E2C01_044426</name>
</gene>
<proteinExistence type="predicted"/>
<dbReference type="Proteomes" id="UP000324222">
    <property type="component" value="Unassembled WGS sequence"/>
</dbReference>
<reference evidence="1 2" key="1">
    <citation type="submission" date="2019-05" db="EMBL/GenBank/DDBJ databases">
        <title>Another draft genome of Portunus trituberculatus and its Hox gene families provides insights of decapod evolution.</title>
        <authorList>
            <person name="Jeong J.-H."/>
            <person name="Song I."/>
            <person name="Kim S."/>
            <person name="Choi T."/>
            <person name="Kim D."/>
            <person name="Ryu S."/>
            <person name="Kim W."/>
        </authorList>
    </citation>
    <scope>NUCLEOTIDE SEQUENCE [LARGE SCALE GENOMIC DNA]</scope>
    <source>
        <tissue evidence="1">Muscle</tissue>
    </source>
</reference>
<evidence type="ECO:0000313" key="1">
    <source>
        <dbReference type="EMBL" id="MPC50597.1"/>
    </source>
</evidence>
<dbReference type="AlphaFoldDB" id="A0A5B7FYS8"/>
<keyword evidence="2" id="KW-1185">Reference proteome</keyword>
<name>A0A5B7FYS8_PORTR</name>
<dbReference type="EMBL" id="VSRR010009611">
    <property type="protein sequence ID" value="MPC50597.1"/>
    <property type="molecule type" value="Genomic_DNA"/>
</dbReference>
<comment type="caution">
    <text evidence="1">The sequence shown here is derived from an EMBL/GenBank/DDBJ whole genome shotgun (WGS) entry which is preliminary data.</text>
</comment>
<evidence type="ECO:0000313" key="2">
    <source>
        <dbReference type="Proteomes" id="UP000324222"/>
    </source>
</evidence>
<sequence>MGGVMDEQPATLGYGRYYIYHATPPPTTSQQFYTASLVLAMLVHTTRGLVPARESNDALWFIDDSLLRLLIVAESTDATCAKQ</sequence>
<organism evidence="1 2">
    <name type="scientific">Portunus trituberculatus</name>
    <name type="common">Swimming crab</name>
    <name type="synonym">Neptunus trituberculatus</name>
    <dbReference type="NCBI Taxonomy" id="210409"/>
    <lineage>
        <taxon>Eukaryota</taxon>
        <taxon>Metazoa</taxon>
        <taxon>Ecdysozoa</taxon>
        <taxon>Arthropoda</taxon>
        <taxon>Crustacea</taxon>
        <taxon>Multicrustacea</taxon>
        <taxon>Malacostraca</taxon>
        <taxon>Eumalacostraca</taxon>
        <taxon>Eucarida</taxon>
        <taxon>Decapoda</taxon>
        <taxon>Pleocyemata</taxon>
        <taxon>Brachyura</taxon>
        <taxon>Eubrachyura</taxon>
        <taxon>Portunoidea</taxon>
        <taxon>Portunidae</taxon>
        <taxon>Portuninae</taxon>
        <taxon>Portunus</taxon>
    </lineage>
</organism>
<accession>A0A5B7FYS8</accession>